<protein>
    <recommendedName>
        <fullName evidence="1">Recombinase zinc beta ribbon domain-containing protein</fullName>
    </recommendedName>
</protein>
<organism evidence="2 3">
    <name type="scientific">Oligosphaera ethanolica</name>
    <dbReference type="NCBI Taxonomy" id="760260"/>
    <lineage>
        <taxon>Bacteria</taxon>
        <taxon>Pseudomonadati</taxon>
        <taxon>Lentisphaerota</taxon>
        <taxon>Oligosphaeria</taxon>
        <taxon>Oligosphaerales</taxon>
        <taxon>Oligosphaeraceae</taxon>
        <taxon>Oligosphaera</taxon>
    </lineage>
</organism>
<name>A0AAE3VJF4_9BACT</name>
<evidence type="ECO:0000313" key="2">
    <source>
        <dbReference type="EMBL" id="MDQ0291421.1"/>
    </source>
</evidence>
<proteinExistence type="predicted"/>
<sequence>MQRLLQEHARFNGRQQKRLSPLRGLVFCGCCGGIMKESFTRKAPAKSYRYYLCQKDTRRIRSTCPLKRVPAAELESLLLSEIGVMLAKPETLAGVMQAAKELDANGGRLQSRQVLSACGDLAKVWDLMFPVEQYKFMRTVIAKVTVHPDKVAIEYDTHGLEHVIAETKEVSA</sequence>
<gene>
    <name evidence="2" type="ORF">J3R75_003528</name>
</gene>
<dbReference type="AlphaFoldDB" id="A0AAE3VJF4"/>
<comment type="caution">
    <text evidence="2">The sequence shown here is derived from an EMBL/GenBank/DDBJ whole genome shotgun (WGS) entry which is preliminary data.</text>
</comment>
<evidence type="ECO:0000313" key="3">
    <source>
        <dbReference type="Proteomes" id="UP001238163"/>
    </source>
</evidence>
<dbReference type="Pfam" id="PF13408">
    <property type="entry name" value="Zn_ribbon_recom"/>
    <property type="match status" value="1"/>
</dbReference>
<evidence type="ECO:0000259" key="1">
    <source>
        <dbReference type="Pfam" id="PF13408"/>
    </source>
</evidence>
<feature type="domain" description="Recombinase zinc beta ribbon" evidence="1">
    <location>
        <begin position="21"/>
        <end position="82"/>
    </location>
</feature>
<dbReference type="InterPro" id="IPR025827">
    <property type="entry name" value="Zn_ribbon_recom_dom"/>
</dbReference>
<reference evidence="2" key="1">
    <citation type="submission" date="2023-07" db="EMBL/GenBank/DDBJ databases">
        <title>Genomic Encyclopedia of Type Strains, Phase IV (KMG-IV): sequencing the most valuable type-strain genomes for metagenomic binning, comparative biology and taxonomic classification.</title>
        <authorList>
            <person name="Goeker M."/>
        </authorList>
    </citation>
    <scope>NUCLEOTIDE SEQUENCE</scope>
    <source>
        <strain evidence="2">DSM 24202</strain>
    </source>
</reference>
<accession>A0AAE3VJF4</accession>
<dbReference type="RefSeq" id="WP_307264185.1">
    <property type="nucleotide sequence ID" value="NZ_JAUSVL010000001.1"/>
</dbReference>
<keyword evidence="3" id="KW-1185">Reference proteome</keyword>
<dbReference type="Proteomes" id="UP001238163">
    <property type="component" value="Unassembled WGS sequence"/>
</dbReference>
<dbReference type="EMBL" id="JAUSVL010000001">
    <property type="protein sequence ID" value="MDQ0291421.1"/>
    <property type="molecule type" value="Genomic_DNA"/>
</dbReference>